<feature type="domain" description="C2H2-type" evidence="14">
    <location>
        <begin position="360"/>
        <end position="387"/>
    </location>
</feature>
<dbReference type="GO" id="GO:0000978">
    <property type="term" value="F:RNA polymerase II cis-regulatory region sequence-specific DNA binding"/>
    <property type="evidence" value="ECO:0007669"/>
    <property type="project" value="TreeGrafter"/>
</dbReference>
<dbReference type="Proteomes" id="UP000264800">
    <property type="component" value="Unplaced"/>
</dbReference>
<dbReference type="PROSITE" id="PS50157">
    <property type="entry name" value="ZINC_FINGER_C2H2_2"/>
    <property type="match status" value="8"/>
</dbReference>
<evidence type="ECO:0000256" key="10">
    <source>
        <dbReference type="ARBA" id="ARBA00023163"/>
    </source>
</evidence>
<dbReference type="InterPro" id="IPR013087">
    <property type="entry name" value="Znf_C2H2_type"/>
</dbReference>
<feature type="domain" description="C2H2-type" evidence="14">
    <location>
        <begin position="276"/>
        <end position="303"/>
    </location>
</feature>
<dbReference type="GeneID" id="119617014"/>
<dbReference type="FunFam" id="3.30.160.60:FF:001290">
    <property type="entry name" value="Zinc finger 45-like"/>
    <property type="match status" value="1"/>
</dbReference>
<reference evidence="15" key="1">
    <citation type="submission" date="2025-08" db="UniProtKB">
        <authorList>
            <consortium name="Ensembl"/>
        </authorList>
    </citation>
    <scope>IDENTIFICATION</scope>
</reference>
<evidence type="ECO:0000256" key="8">
    <source>
        <dbReference type="ARBA" id="ARBA00023015"/>
    </source>
</evidence>
<evidence type="ECO:0000256" key="7">
    <source>
        <dbReference type="ARBA" id="ARBA00022833"/>
    </source>
</evidence>
<feature type="domain" description="C2H2-type" evidence="14">
    <location>
        <begin position="388"/>
        <end position="415"/>
    </location>
</feature>
<dbReference type="SMART" id="SM00355">
    <property type="entry name" value="ZnF_C2H2"/>
    <property type="match status" value="8"/>
</dbReference>
<feature type="domain" description="C2H2-type" evidence="14">
    <location>
        <begin position="444"/>
        <end position="471"/>
    </location>
</feature>
<protein>
    <recommendedName>
        <fullName evidence="14">C2H2-type domain-containing protein</fullName>
    </recommendedName>
</protein>
<comment type="similarity">
    <text evidence="3">Belongs to the krueppel C2H2-type zinc-finger protein family.</text>
</comment>
<dbReference type="Pfam" id="PF00096">
    <property type="entry name" value="zf-C2H2"/>
    <property type="match status" value="8"/>
</dbReference>
<dbReference type="PANTHER" id="PTHR23235">
    <property type="entry name" value="KRUEPPEL-LIKE TRANSCRIPTION FACTOR"/>
    <property type="match status" value="1"/>
</dbReference>
<dbReference type="GeneTree" id="ENSGT01150000286959"/>
<feature type="compositionally biased region" description="Polar residues" evidence="13">
    <location>
        <begin position="188"/>
        <end position="202"/>
    </location>
</feature>
<keyword evidence="4" id="KW-0479">Metal-binding</keyword>
<comment type="subcellular location">
    <subcellularLocation>
        <location evidence="2">Nucleus</location>
    </subcellularLocation>
</comment>
<dbReference type="PROSITE" id="PS00028">
    <property type="entry name" value="ZINC_FINGER_C2H2_1"/>
    <property type="match status" value="8"/>
</dbReference>
<feature type="domain" description="C2H2-type" evidence="14">
    <location>
        <begin position="304"/>
        <end position="331"/>
    </location>
</feature>
<dbReference type="FunFam" id="3.30.160.60:FF:000303">
    <property type="entry name" value="Zinc finger protein 41"/>
    <property type="match status" value="1"/>
</dbReference>
<dbReference type="GO" id="GO:0005634">
    <property type="term" value="C:nucleus"/>
    <property type="evidence" value="ECO:0007669"/>
    <property type="project" value="UniProtKB-SubCell"/>
</dbReference>
<keyword evidence="16" id="KW-1185">Reference proteome</keyword>
<dbReference type="GO" id="GO:0008270">
    <property type="term" value="F:zinc ion binding"/>
    <property type="evidence" value="ECO:0007669"/>
    <property type="project" value="UniProtKB-KW"/>
</dbReference>
<evidence type="ECO:0000256" key="5">
    <source>
        <dbReference type="ARBA" id="ARBA00022737"/>
    </source>
</evidence>
<name>A0A3Q2ZCW8_KRYMA</name>
<dbReference type="InterPro" id="IPR036236">
    <property type="entry name" value="Znf_C2H2_sf"/>
</dbReference>
<evidence type="ECO:0000256" key="12">
    <source>
        <dbReference type="PROSITE-ProRule" id="PRU00042"/>
    </source>
</evidence>
<proteinExistence type="inferred from homology"/>
<dbReference type="FunFam" id="3.30.160.60:FF:002343">
    <property type="entry name" value="Zinc finger protein 33A"/>
    <property type="match status" value="1"/>
</dbReference>
<dbReference type="Ensembl" id="ENSKMAT00000001402.1">
    <property type="protein sequence ID" value="ENSKMAP00000001363.1"/>
    <property type="gene ID" value="ENSKMAG00000001091.1"/>
</dbReference>
<accession>A0A3Q2ZCW8</accession>
<dbReference type="Gene3D" id="3.30.160.60">
    <property type="entry name" value="Classic Zinc Finger"/>
    <property type="match status" value="8"/>
</dbReference>
<evidence type="ECO:0000259" key="14">
    <source>
        <dbReference type="PROSITE" id="PS50157"/>
    </source>
</evidence>
<evidence type="ECO:0000256" key="13">
    <source>
        <dbReference type="SAM" id="MobiDB-lite"/>
    </source>
</evidence>
<keyword evidence="7" id="KW-0862">Zinc</keyword>
<dbReference type="SUPFAM" id="SSF57667">
    <property type="entry name" value="beta-beta-alpha zinc fingers"/>
    <property type="match status" value="4"/>
</dbReference>
<feature type="domain" description="C2H2-type" evidence="14">
    <location>
        <begin position="332"/>
        <end position="359"/>
    </location>
</feature>
<dbReference type="PANTHER" id="PTHR23235:SF142">
    <property type="entry name" value="ZINC FINGER PROTEIN 384"/>
    <property type="match status" value="1"/>
</dbReference>
<reference evidence="15" key="2">
    <citation type="submission" date="2025-09" db="UniProtKB">
        <authorList>
            <consortium name="Ensembl"/>
        </authorList>
    </citation>
    <scope>IDENTIFICATION</scope>
</reference>
<keyword evidence="10" id="KW-0804">Transcription</keyword>
<dbReference type="FunFam" id="3.30.160.60:FF:000966">
    <property type="entry name" value="ZFP90 zinc finger protein"/>
    <property type="match status" value="1"/>
</dbReference>
<keyword evidence="6 12" id="KW-0863">Zinc-finger</keyword>
<organism evidence="15 16">
    <name type="scientific">Kryptolebias marmoratus</name>
    <name type="common">Mangrove killifish</name>
    <name type="synonym">Rivulus marmoratus</name>
    <dbReference type="NCBI Taxonomy" id="37003"/>
    <lineage>
        <taxon>Eukaryota</taxon>
        <taxon>Metazoa</taxon>
        <taxon>Chordata</taxon>
        <taxon>Craniata</taxon>
        <taxon>Vertebrata</taxon>
        <taxon>Euteleostomi</taxon>
        <taxon>Actinopterygii</taxon>
        <taxon>Neopterygii</taxon>
        <taxon>Teleostei</taxon>
        <taxon>Neoteleostei</taxon>
        <taxon>Acanthomorphata</taxon>
        <taxon>Ovalentaria</taxon>
        <taxon>Atherinomorphae</taxon>
        <taxon>Cyprinodontiformes</taxon>
        <taxon>Rivulidae</taxon>
        <taxon>Kryptolebias</taxon>
    </lineage>
</organism>
<feature type="region of interest" description="Disordered" evidence="13">
    <location>
        <begin position="157"/>
        <end position="242"/>
    </location>
</feature>
<feature type="domain" description="C2H2-type" evidence="14">
    <location>
        <begin position="248"/>
        <end position="275"/>
    </location>
</feature>
<dbReference type="RefSeq" id="XP_037831554.1">
    <property type="nucleotide sequence ID" value="XM_037975626.1"/>
</dbReference>
<keyword evidence="8" id="KW-0805">Transcription regulation</keyword>
<sequence>MVTVQLLRMSVHERIKAAVNDLLHRLGTGEKSAEAPVLRSLLTMRLTAAAEEIVDLFKKTVVDYEVRVLRAEKEIFRQRRQLDALLQPEVRLLRTESSGEVLLKRRPSLYQGDQQDPESPHIKEEQVELFTYKKGEHLQDIQDNEITNVAFVPAPVKSEDDEEKPQSSQFHCSQTEENRDLVGEPKPATTSDPFSLLQTSIEDSFPDSSDQSDSNWAQTNETQPGDEVIKNSETLESDTGYPVEGQPFPCSYCGKRFSLKGNLNRHIREHTGERPFPCPCCDKSFKDSGSLTAHMRCHTGEQPHSCLFCRKSFSGRGNLTRHMRIHTGEKPYTCLICNKSFNVKEHLNRHKNNHTGEKPFSCSVCGKACGQKTDLKRHMRVHTGEKPFSCSFCGKCCAEKGDLNKHMRVHTGEKPFTCDICGKSCAQKGSLKVHMRVHTGEKPYMCFVCGKGFIITGHLKRHMKLHTAQSQFTDCTNSTKTQSESKTNNPANAS</sequence>
<dbReference type="FunFam" id="3.30.160.60:FF:000446">
    <property type="entry name" value="Zinc finger protein"/>
    <property type="match status" value="1"/>
</dbReference>
<evidence type="ECO:0000256" key="11">
    <source>
        <dbReference type="ARBA" id="ARBA00023242"/>
    </source>
</evidence>
<keyword evidence="11" id="KW-0539">Nucleus</keyword>
<dbReference type="KEGG" id="kmr:119617014"/>
<dbReference type="GO" id="GO:0000981">
    <property type="term" value="F:DNA-binding transcription factor activity, RNA polymerase II-specific"/>
    <property type="evidence" value="ECO:0007669"/>
    <property type="project" value="TreeGrafter"/>
</dbReference>
<dbReference type="OMA" id="QEDPCQE"/>
<dbReference type="OrthoDB" id="10050330at2759"/>
<dbReference type="FunFam" id="3.30.160.60:FF:000912">
    <property type="entry name" value="Zinc finger protein 660"/>
    <property type="match status" value="1"/>
</dbReference>
<evidence type="ECO:0000313" key="16">
    <source>
        <dbReference type="Proteomes" id="UP000264800"/>
    </source>
</evidence>
<comment type="function">
    <text evidence="1">May be involved in transcriptional regulation.</text>
</comment>
<evidence type="ECO:0000256" key="2">
    <source>
        <dbReference type="ARBA" id="ARBA00004123"/>
    </source>
</evidence>
<feature type="compositionally biased region" description="Basic and acidic residues" evidence="13">
    <location>
        <begin position="174"/>
        <end position="183"/>
    </location>
</feature>
<evidence type="ECO:0000256" key="9">
    <source>
        <dbReference type="ARBA" id="ARBA00023125"/>
    </source>
</evidence>
<keyword evidence="9" id="KW-0238">DNA-binding</keyword>
<evidence type="ECO:0000256" key="4">
    <source>
        <dbReference type="ARBA" id="ARBA00022723"/>
    </source>
</evidence>
<evidence type="ECO:0000256" key="6">
    <source>
        <dbReference type="ARBA" id="ARBA00022771"/>
    </source>
</evidence>
<dbReference type="FunFam" id="3.30.160.60:FF:002493">
    <property type="entry name" value="Zinc finger protein"/>
    <property type="match status" value="1"/>
</dbReference>
<dbReference type="FunFam" id="3.30.160.60:FF:000145">
    <property type="entry name" value="Zinc finger protein 574"/>
    <property type="match status" value="1"/>
</dbReference>
<evidence type="ECO:0000313" key="15">
    <source>
        <dbReference type="Ensembl" id="ENSKMAP00000001363.1"/>
    </source>
</evidence>
<evidence type="ECO:0000256" key="3">
    <source>
        <dbReference type="ARBA" id="ARBA00006991"/>
    </source>
</evidence>
<evidence type="ECO:0000256" key="1">
    <source>
        <dbReference type="ARBA" id="ARBA00003767"/>
    </source>
</evidence>
<dbReference type="AlphaFoldDB" id="A0A3Q2ZCW8"/>
<keyword evidence="5" id="KW-0677">Repeat</keyword>
<feature type="domain" description="C2H2-type" evidence="14">
    <location>
        <begin position="416"/>
        <end position="443"/>
    </location>
</feature>